<proteinExistence type="predicted"/>
<comment type="caution">
    <text evidence="2">The sequence shown here is derived from an EMBL/GenBank/DDBJ whole genome shotgun (WGS) entry which is preliminary data.</text>
</comment>
<dbReference type="Proteomes" id="UP000807469">
    <property type="component" value="Unassembled WGS sequence"/>
</dbReference>
<evidence type="ECO:0000256" key="1">
    <source>
        <dbReference type="SAM" id="MobiDB-lite"/>
    </source>
</evidence>
<feature type="compositionally biased region" description="Basic and acidic residues" evidence="1">
    <location>
        <begin position="10"/>
        <end position="22"/>
    </location>
</feature>
<evidence type="ECO:0000313" key="2">
    <source>
        <dbReference type="EMBL" id="KAF9476171.1"/>
    </source>
</evidence>
<gene>
    <name evidence="2" type="ORF">BDN70DRAFT_995876</name>
</gene>
<name>A0A9P5YW07_9AGAR</name>
<keyword evidence="3" id="KW-1185">Reference proteome</keyword>
<reference evidence="2" key="1">
    <citation type="submission" date="2020-11" db="EMBL/GenBank/DDBJ databases">
        <authorList>
            <consortium name="DOE Joint Genome Institute"/>
            <person name="Ahrendt S."/>
            <person name="Riley R."/>
            <person name="Andreopoulos W."/>
            <person name="Labutti K."/>
            <person name="Pangilinan J."/>
            <person name="Ruiz-Duenas F.J."/>
            <person name="Barrasa J.M."/>
            <person name="Sanchez-Garcia M."/>
            <person name="Camarero S."/>
            <person name="Miyauchi S."/>
            <person name="Serrano A."/>
            <person name="Linde D."/>
            <person name="Babiker R."/>
            <person name="Drula E."/>
            <person name="Ayuso-Fernandez I."/>
            <person name="Pacheco R."/>
            <person name="Padilla G."/>
            <person name="Ferreira P."/>
            <person name="Barriuso J."/>
            <person name="Kellner H."/>
            <person name="Castanera R."/>
            <person name="Alfaro M."/>
            <person name="Ramirez L."/>
            <person name="Pisabarro A.G."/>
            <person name="Kuo A."/>
            <person name="Tritt A."/>
            <person name="Lipzen A."/>
            <person name="He G."/>
            <person name="Yan M."/>
            <person name="Ng V."/>
            <person name="Cullen D."/>
            <person name="Martin F."/>
            <person name="Rosso M.-N."/>
            <person name="Henrissat B."/>
            <person name="Hibbett D."/>
            <person name="Martinez A.T."/>
            <person name="Grigoriev I.V."/>
        </authorList>
    </citation>
    <scope>NUCLEOTIDE SEQUENCE</scope>
    <source>
        <strain evidence="2">CIRM-BRFM 674</strain>
    </source>
</reference>
<organism evidence="2 3">
    <name type="scientific">Pholiota conissans</name>
    <dbReference type="NCBI Taxonomy" id="109636"/>
    <lineage>
        <taxon>Eukaryota</taxon>
        <taxon>Fungi</taxon>
        <taxon>Dikarya</taxon>
        <taxon>Basidiomycota</taxon>
        <taxon>Agaricomycotina</taxon>
        <taxon>Agaricomycetes</taxon>
        <taxon>Agaricomycetidae</taxon>
        <taxon>Agaricales</taxon>
        <taxon>Agaricineae</taxon>
        <taxon>Strophariaceae</taxon>
        <taxon>Pholiota</taxon>
    </lineage>
</organism>
<evidence type="ECO:0000313" key="3">
    <source>
        <dbReference type="Proteomes" id="UP000807469"/>
    </source>
</evidence>
<dbReference type="AlphaFoldDB" id="A0A9P5YW07"/>
<feature type="region of interest" description="Disordered" evidence="1">
    <location>
        <begin position="1"/>
        <end position="22"/>
    </location>
</feature>
<feature type="region of interest" description="Disordered" evidence="1">
    <location>
        <begin position="56"/>
        <end position="109"/>
    </location>
</feature>
<sequence length="261" mass="28795">MFMRSTTGGRVEKMSHVHRDDPHAVPLKKVRFANKEDVIEPTTGPHSIALFSEDEVDAVEPSASSNSDNGSTTSTPPSSVEGPKPKIDVELQTDDAPLTDEGLKTGEKNAAPEMSSTMLKAQLIPWDVYTDRLTSASDSDCATISKSDTQIQLYLERLGRKVVITPAPTETFITVNRIYNCIRKLLKDQIPISSPLFTNQDPGVKRAMWESSRQRSHRGVGTALNYVQRIDFLLDKHFVTGIERQSGSGAWIVHFGESPSL</sequence>
<feature type="compositionally biased region" description="Low complexity" evidence="1">
    <location>
        <begin position="61"/>
        <end position="79"/>
    </location>
</feature>
<protein>
    <submittedName>
        <fullName evidence="2">Uncharacterized protein</fullName>
    </submittedName>
</protein>
<dbReference type="OrthoDB" id="10670999at2759"/>
<accession>A0A9P5YW07</accession>
<dbReference type="EMBL" id="MU155304">
    <property type="protein sequence ID" value="KAF9476171.1"/>
    <property type="molecule type" value="Genomic_DNA"/>
</dbReference>